<keyword evidence="5 6" id="KW-0961">Cell wall biogenesis/degradation</keyword>
<dbReference type="PANTHER" id="PTHR30582:SF2">
    <property type="entry name" value="L,D-TRANSPEPTIDASE YCIB-RELATED"/>
    <property type="match status" value="1"/>
</dbReference>
<dbReference type="Pfam" id="PF03734">
    <property type="entry name" value="YkuD"/>
    <property type="match status" value="1"/>
</dbReference>
<dbReference type="AlphaFoldDB" id="A0ABD6X9F9"/>
<dbReference type="RefSeq" id="WP_078009741.1">
    <property type="nucleotide sequence ID" value="NZ_CP047416.1"/>
</dbReference>
<keyword evidence="8" id="KW-0472">Membrane</keyword>
<dbReference type="GO" id="GO:0071555">
    <property type="term" value="P:cell wall organization"/>
    <property type="evidence" value="ECO:0007669"/>
    <property type="project" value="UniProtKB-UniRule"/>
</dbReference>
<dbReference type="CDD" id="cd16913">
    <property type="entry name" value="YkuD_like"/>
    <property type="match status" value="1"/>
</dbReference>
<keyword evidence="8" id="KW-0812">Transmembrane</keyword>
<feature type="compositionally biased region" description="Basic and acidic residues" evidence="7">
    <location>
        <begin position="42"/>
        <end position="61"/>
    </location>
</feature>
<dbReference type="Gene3D" id="2.40.440.10">
    <property type="entry name" value="L,D-transpeptidase catalytic domain-like"/>
    <property type="match status" value="1"/>
</dbReference>
<sequence length="218" mass="24746">MNLQVKHWIYGIFCLLVAIIAIGPELRATSNAHPQKAVVESQVKEKPTQEKKIDNSESHMRTPIDWHKSSETVPYPDLNKVKDFWIKVDLKNNRTYLYDGSKVIYTMYSTGGIYKKDPKTGKLKSVTPTGTFYAQQERGDSFFNQSLKEGANYYVSWKNHGEYLFHSVPTKADGKYNEQEAAKLGKTQGSHGCIRLSVPDAQWMEKNLPVGTKIEIVG</sequence>
<keyword evidence="3 6" id="KW-0133">Cell shape</keyword>
<accession>A0ABD6X9F9</accession>
<feature type="domain" description="L,D-TPase catalytic" evidence="9">
    <location>
        <begin position="84"/>
        <end position="217"/>
    </location>
</feature>
<feature type="active site" description="Nucleophile" evidence="6">
    <location>
        <position position="193"/>
    </location>
</feature>
<dbReference type="GO" id="GO:0009252">
    <property type="term" value="P:peptidoglycan biosynthetic process"/>
    <property type="evidence" value="ECO:0007669"/>
    <property type="project" value="UniProtKB-KW"/>
</dbReference>
<dbReference type="GO" id="GO:0008360">
    <property type="term" value="P:regulation of cell shape"/>
    <property type="evidence" value="ECO:0007669"/>
    <property type="project" value="UniProtKB-UniRule"/>
</dbReference>
<evidence type="ECO:0000256" key="8">
    <source>
        <dbReference type="SAM" id="Phobius"/>
    </source>
</evidence>
<dbReference type="EMBL" id="PZQO01000023">
    <property type="protein sequence ID" value="PTM28337.1"/>
    <property type="molecule type" value="Genomic_DNA"/>
</dbReference>
<dbReference type="PROSITE" id="PS52029">
    <property type="entry name" value="LD_TPASE"/>
    <property type="match status" value="1"/>
</dbReference>
<evidence type="ECO:0000256" key="2">
    <source>
        <dbReference type="ARBA" id="ARBA00022679"/>
    </source>
</evidence>
<evidence type="ECO:0000313" key="10">
    <source>
        <dbReference type="EMBL" id="PTM28337.1"/>
    </source>
</evidence>
<dbReference type="InterPro" id="IPR038063">
    <property type="entry name" value="Transpep_catalytic_dom"/>
</dbReference>
<dbReference type="InterPro" id="IPR050979">
    <property type="entry name" value="LD-transpeptidase"/>
</dbReference>
<organism evidence="10 11">
    <name type="scientific">Limosilactobacillus reuteri</name>
    <name type="common">Lactobacillus reuteri</name>
    <dbReference type="NCBI Taxonomy" id="1598"/>
    <lineage>
        <taxon>Bacteria</taxon>
        <taxon>Bacillati</taxon>
        <taxon>Bacillota</taxon>
        <taxon>Bacilli</taxon>
        <taxon>Lactobacillales</taxon>
        <taxon>Lactobacillaceae</taxon>
        <taxon>Limosilactobacillus</taxon>
    </lineage>
</organism>
<dbReference type="PANTHER" id="PTHR30582">
    <property type="entry name" value="L,D-TRANSPEPTIDASE"/>
    <property type="match status" value="1"/>
</dbReference>
<comment type="pathway">
    <text evidence="1 6">Cell wall biogenesis; peptidoglycan biosynthesis.</text>
</comment>
<keyword evidence="2" id="KW-0808">Transferase</keyword>
<evidence type="ECO:0000313" key="11">
    <source>
        <dbReference type="Proteomes" id="UP000241783"/>
    </source>
</evidence>
<reference evidence="10 11" key="1">
    <citation type="submission" date="2018-03" db="EMBL/GenBank/DDBJ databases">
        <title>Genome Sequences of Lactobacillus sp. Isolates from Traditional Turkish Sourdough.</title>
        <authorList>
            <person name="Skory C.D."/>
            <person name="Dertli E."/>
        </authorList>
    </citation>
    <scope>NUCLEOTIDE SEQUENCE [LARGE SCALE GENOMIC DNA]</scope>
    <source>
        <strain evidence="10 11">E81</strain>
    </source>
</reference>
<dbReference type="Proteomes" id="UP000241783">
    <property type="component" value="Unassembled WGS sequence"/>
</dbReference>
<evidence type="ECO:0000256" key="7">
    <source>
        <dbReference type="SAM" id="MobiDB-lite"/>
    </source>
</evidence>
<dbReference type="GO" id="GO:0016740">
    <property type="term" value="F:transferase activity"/>
    <property type="evidence" value="ECO:0007669"/>
    <property type="project" value="UniProtKB-KW"/>
</dbReference>
<feature type="region of interest" description="Disordered" evidence="7">
    <location>
        <begin position="33"/>
        <end position="61"/>
    </location>
</feature>
<keyword evidence="8" id="KW-1133">Transmembrane helix</keyword>
<name>A0ABD6X9F9_LIMRT</name>
<evidence type="ECO:0000256" key="3">
    <source>
        <dbReference type="ARBA" id="ARBA00022960"/>
    </source>
</evidence>
<evidence type="ECO:0000256" key="1">
    <source>
        <dbReference type="ARBA" id="ARBA00004752"/>
    </source>
</evidence>
<keyword evidence="4 6" id="KW-0573">Peptidoglycan synthesis</keyword>
<dbReference type="SUPFAM" id="SSF141523">
    <property type="entry name" value="L,D-transpeptidase catalytic domain-like"/>
    <property type="match status" value="1"/>
</dbReference>
<evidence type="ECO:0000256" key="6">
    <source>
        <dbReference type="PROSITE-ProRule" id="PRU01373"/>
    </source>
</evidence>
<evidence type="ECO:0000256" key="5">
    <source>
        <dbReference type="ARBA" id="ARBA00023316"/>
    </source>
</evidence>
<proteinExistence type="predicted"/>
<evidence type="ECO:0000259" key="9">
    <source>
        <dbReference type="PROSITE" id="PS52029"/>
    </source>
</evidence>
<evidence type="ECO:0000256" key="4">
    <source>
        <dbReference type="ARBA" id="ARBA00022984"/>
    </source>
</evidence>
<protein>
    <submittedName>
        <fullName evidence="10">L,D-transpeptidase</fullName>
    </submittedName>
</protein>
<gene>
    <name evidence="10" type="ORF">DA796_08065</name>
</gene>
<comment type="caution">
    <text evidence="10">The sequence shown here is derived from an EMBL/GenBank/DDBJ whole genome shotgun (WGS) entry which is preliminary data.</text>
</comment>
<feature type="transmembrane region" description="Helical" evidence="8">
    <location>
        <begin position="7"/>
        <end position="26"/>
    </location>
</feature>
<dbReference type="InterPro" id="IPR005490">
    <property type="entry name" value="LD_TPept_cat_dom"/>
</dbReference>
<feature type="active site" description="Proton donor/acceptor" evidence="6">
    <location>
        <position position="166"/>
    </location>
</feature>